<organism evidence="2 3">
    <name type="scientific">Drosophila lebanonensis</name>
    <name type="common">Fruit fly</name>
    <name type="synonym">Scaptodrosophila lebanonensis</name>
    <dbReference type="NCBI Taxonomy" id="7225"/>
    <lineage>
        <taxon>Eukaryota</taxon>
        <taxon>Metazoa</taxon>
        <taxon>Ecdysozoa</taxon>
        <taxon>Arthropoda</taxon>
        <taxon>Hexapoda</taxon>
        <taxon>Insecta</taxon>
        <taxon>Pterygota</taxon>
        <taxon>Neoptera</taxon>
        <taxon>Endopterygota</taxon>
        <taxon>Diptera</taxon>
        <taxon>Brachycera</taxon>
        <taxon>Muscomorpha</taxon>
        <taxon>Ephydroidea</taxon>
        <taxon>Drosophilidae</taxon>
        <taxon>Scaptodrosophila</taxon>
    </lineage>
</organism>
<dbReference type="Proteomes" id="UP000504634">
    <property type="component" value="Unplaced"/>
</dbReference>
<name>A0A6J2TM22_DROLE</name>
<feature type="chain" id="PRO_5026979413" evidence="1">
    <location>
        <begin position="22"/>
        <end position="178"/>
    </location>
</feature>
<dbReference type="RefSeq" id="XP_030376183.1">
    <property type="nucleotide sequence ID" value="XM_030520323.1"/>
</dbReference>
<dbReference type="AlphaFoldDB" id="A0A6J2TM22"/>
<evidence type="ECO:0000313" key="2">
    <source>
        <dbReference type="Proteomes" id="UP000504634"/>
    </source>
</evidence>
<keyword evidence="2" id="KW-1185">Reference proteome</keyword>
<dbReference type="OrthoDB" id="10067964at2759"/>
<dbReference type="InterPro" id="IPR010276">
    <property type="entry name" value="Allatostatin"/>
</dbReference>
<gene>
    <name evidence="3" type="primary">LOC115625304</name>
</gene>
<proteinExistence type="predicted"/>
<sequence>MNAMQAKLLLLAVFYLSYVCCTPAYGEGGSGLPATAQGSNSHGNALLVSEGDALEDSNAGGGGGSSNYDKRAERYAFGLGRRAYMYTNGGAGMKRLPVYNFGLGKRSRPYSFGLGKRTEYDYDEGSEYNNAAAFDAPASYMADEKRNRPYSFGLGKRGIDEVDRRTVPNRYGFGLGRR</sequence>
<keyword evidence="1" id="KW-0732">Signal</keyword>
<dbReference type="Pfam" id="PF05953">
    <property type="entry name" value="Allatostatin"/>
    <property type="match status" value="5"/>
</dbReference>
<reference evidence="3" key="1">
    <citation type="submission" date="2025-08" db="UniProtKB">
        <authorList>
            <consortium name="RefSeq"/>
        </authorList>
    </citation>
    <scope>IDENTIFICATION</scope>
    <source>
        <strain evidence="3">11010-0011.00</strain>
        <tissue evidence="3">Whole body</tissue>
    </source>
</reference>
<dbReference type="GO" id="GO:0005184">
    <property type="term" value="F:neuropeptide hormone activity"/>
    <property type="evidence" value="ECO:0007669"/>
    <property type="project" value="InterPro"/>
</dbReference>
<evidence type="ECO:0000313" key="3">
    <source>
        <dbReference type="RefSeq" id="XP_030376183.1"/>
    </source>
</evidence>
<accession>A0A6J2TM22</accession>
<feature type="signal peptide" evidence="1">
    <location>
        <begin position="1"/>
        <end position="21"/>
    </location>
</feature>
<protein>
    <submittedName>
        <fullName evidence="3">Allatostatin-A</fullName>
    </submittedName>
</protein>
<dbReference type="GeneID" id="115625304"/>
<evidence type="ECO:0000256" key="1">
    <source>
        <dbReference type="SAM" id="SignalP"/>
    </source>
</evidence>